<dbReference type="PANTHER" id="PTHR30627">
    <property type="entry name" value="PEPTIDOGLYCAN D,D-TRANSPEPTIDASE"/>
    <property type="match status" value="1"/>
</dbReference>
<protein>
    <submittedName>
        <fullName evidence="7">Penicillin-binding protein 2</fullName>
    </submittedName>
</protein>
<keyword evidence="4" id="KW-0812">Transmembrane</keyword>
<dbReference type="SUPFAM" id="SSF56601">
    <property type="entry name" value="beta-lactamase/transpeptidase-like"/>
    <property type="match status" value="1"/>
</dbReference>
<evidence type="ECO:0000259" key="6">
    <source>
        <dbReference type="Pfam" id="PF03717"/>
    </source>
</evidence>
<gene>
    <name evidence="7" type="ORF">D7D48_03350</name>
</gene>
<accession>A0A3R8Q4B0</accession>
<comment type="caution">
    <text evidence="7">The sequence shown here is derived from an EMBL/GenBank/DDBJ whole genome shotgun (WGS) entry which is preliminary data.</text>
</comment>
<dbReference type="SUPFAM" id="SSF56519">
    <property type="entry name" value="Penicillin binding protein dimerisation domain"/>
    <property type="match status" value="1"/>
</dbReference>
<dbReference type="AlphaFoldDB" id="A0A3R8Q4B0"/>
<dbReference type="Pfam" id="PF03717">
    <property type="entry name" value="PBP_dimer"/>
    <property type="match status" value="1"/>
</dbReference>
<evidence type="ECO:0000256" key="1">
    <source>
        <dbReference type="ARBA" id="ARBA00004370"/>
    </source>
</evidence>
<dbReference type="Gene3D" id="3.40.710.10">
    <property type="entry name" value="DD-peptidase/beta-lactamase superfamily"/>
    <property type="match status" value="1"/>
</dbReference>
<proteinExistence type="predicted"/>
<dbReference type="InterPro" id="IPR050515">
    <property type="entry name" value="Beta-lactam/transpept"/>
</dbReference>
<keyword evidence="2" id="KW-0121">Carboxypeptidase</keyword>
<keyword evidence="8" id="KW-1185">Reference proteome</keyword>
<comment type="subcellular location">
    <subcellularLocation>
        <location evidence="1">Membrane</location>
    </subcellularLocation>
</comment>
<dbReference type="RefSeq" id="WP_125229942.1">
    <property type="nucleotide sequence ID" value="NZ_RWJI01000001.1"/>
</dbReference>
<dbReference type="InterPro" id="IPR036138">
    <property type="entry name" value="PBP_dimer_sf"/>
</dbReference>
<keyword evidence="2" id="KW-0378">Hydrolase</keyword>
<name>A0A3R8Q4B0_9SPHN</name>
<dbReference type="InterPro" id="IPR005311">
    <property type="entry name" value="PBP_dimer"/>
</dbReference>
<dbReference type="EMBL" id="RWJI01000001">
    <property type="protein sequence ID" value="RRQ51926.1"/>
    <property type="molecule type" value="Genomic_DNA"/>
</dbReference>
<dbReference type="PANTHER" id="PTHR30627:SF1">
    <property type="entry name" value="PEPTIDOGLYCAN D,D-TRANSPEPTIDASE FTSI"/>
    <property type="match status" value="1"/>
</dbReference>
<evidence type="ECO:0000259" key="5">
    <source>
        <dbReference type="Pfam" id="PF00905"/>
    </source>
</evidence>
<evidence type="ECO:0000313" key="8">
    <source>
        <dbReference type="Proteomes" id="UP000268553"/>
    </source>
</evidence>
<evidence type="ECO:0000256" key="2">
    <source>
        <dbReference type="ARBA" id="ARBA00022645"/>
    </source>
</evidence>
<dbReference type="InterPro" id="IPR001460">
    <property type="entry name" value="PCN-bd_Tpept"/>
</dbReference>
<dbReference type="GO" id="GO:0004180">
    <property type="term" value="F:carboxypeptidase activity"/>
    <property type="evidence" value="ECO:0007669"/>
    <property type="project" value="UniProtKB-KW"/>
</dbReference>
<dbReference type="GO" id="GO:0005886">
    <property type="term" value="C:plasma membrane"/>
    <property type="evidence" value="ECO:0007669"/>
    <property type="project" value="TreeGrafter"/>
</dbReference>
<evidence type="ECO:0000256" key="3">
    <source>
        <dbReference type="ARBA" id="ARBA00023136"/>
    </source>
</evidence>
<dbReference type="OrthoDB" id="9789078at2"/>
<dbReference type="GO" id="GO:0008658">
    <property type="term" value="F:penicillin binding"/>
    <property type="evidence" value="ECO:0007669"/>
    <property type="project" value="InterPro"/>
</dbReference>
<dbReference type="Gene3D" id="3.30.450.330">
    <property type="match status" value="1"/>
</dbReference>
<feature type="domain" description="Penicillin-binding protein transpeptidase" evidence="5">
    <location>
        <begin position="232"/>
        <end position="541"/>
    </location>
</feature>
<feature type="transmembrane region" description="Helical" evidence="4">
    <location>
        <begin position="25"/>
        <end position="47"/>
    </location>
</feature>
<dbReference type="Gene3D" id="3.90.1310.10">
    <property type="entry name" value="Penicillin-binding protein 2a (Domain 2)"/>
    <property type="match status" value="1"/>
</dbReference>
<dbReference type="GO" id="GO:0071555">
    <property type="term" value="P:cell wall organization"/>
    <property type="evidence" value="ECO:0007669"/>
    <property type="project" value="TreeGrafter"/>
</dbReference>
<organism evidence="7 8">
    <name type="scientific">Sphingorhabdus wooponensis</name>
    <dbReference type="NCBI Taxonomy" id="940136"/>
    <lineage>
        <taxon>Bacteria</taxon>
        <taxon>Pseudomonadati</taxon>
        <taxon>Pseudomonadota</taxon>
        <taxon>Alphaproteobacteria</taxon>
        <taxon>Sphingomonadales</taxon>
        <taxon>Sphingomonadaceae</taxon>
        <taxon>Sphingorhabdus</taxon>
    </lineage>
</organism>
<sequence length="578" mass="63033">MNPQLARTTTRKSGVNPPPFAAHGFWRMLILLLAFGMFVVLLIGRLATLALFESTRAYGATSTEYVPERGDIVDRNGVPLARSIYGYAIWVKPEDILGDRKQLANQLAAIFPDTPASEFYAKLTADKPGYLRKRALPEQVRQVHSLGEIAIEFPREATRLYPQHDMAAHVLGFVNRDGKGAMGMERVMNDYLRDPSKRSAPLNLALDVRVQAALESELASGMAATAAKGAAGVILDVQTGEVIAMATLPSFNPNRPSFANIPDDGQPVVDGRYPITRQTNNVTNRVYELGSTFKPLTVAAAMDAGTVRDLSVRYDATKPLQVGKFKIRDSHPLDRWINAPESLIHSSNIVTAQIADNLGAARMDAMLRTMHFNGRPEIELAEKAMPLYPKRWDRLKNMTVGFGHGIAVTPLHLASAYAAMVNGGIYRPATMFKTIPGAKIPGKRVFKAATSARMRQMMRMIVVDGTGKKADALGYRVGGKTGSAEKPGIGGYSRNLVVATFAAAFPMDNPRYVVLTMLDEPKGTEASSFQRTAGYTAAPVVQKTVTRIGPLVGIIPDIKRDVDVSELMPLLWKAKGEQ</sequence>
<evidence type="ECO:0000313" key="7">
    <source>
        <dbReference type="EMBL" id="RRQ51926.1"/>
    </source>
</evidence>
<reference evidence="7 8" key="1">
    <citation type="submission" date="2018-12" db="EMBL/GenBank/DDBJ databases">
        <authorList>
            <person name="Kim S.-J."/>
            <person name="Jung G.-Y."/>
        </authorList>
    </citation>
    <scope>NUCLEOTIDE SEQUENCE [LARGE SCALE GENOMIC DNA]</scope>
    <source>
        <strain evidence="7 8">03SU3-P</strain>
    </source>
</reference>
<evidence type="ECO:0000256" key="4">
    <source>
        <dbReference type="SAM" id="Phobius"/>
    </source>
</evidence>
<feature type="domain" description="Penicillin-binding protein dimerisation" evidence="6">
    <location>
        <begin position="66"/>
        <end position="177"/>
    </location>
</feature>
<keyword evidence="2" id="KW-0645">Protease</keyword>
<keyword evidence="3 4" id="KW-0472">Membrane</keyword>
<dbReference type="InterPro" id="IPR012338">
    <property type="entry name" value="Beta-lactam/transpept-like"/>
</dbReference>
<dbReference type="Proteomes" id="UP000268553">
    <property type="component" value="Unassembled WGS sequence"/>
</dbReference>
<keyword evidence="4" id="KW-1133">Transmembrane helix</keyword>
<dbReference type="Pfam" id="PF00905">
    <property type="entry name" value="Transpeptidase"/>
    <property type="match status" value="1"/>
</dbReference>